<evidence type="ECO:0000256" key="10">
    <source>
        <dbReference type="PIRSR" id="PIRSR005091-3"/>
    </source>
</evidence>
<reference evidence="14" key="1">
    <citation type="submission" date="2023-04" db="EMBL/GenBank/DDBJ databases">
        <title>Novel strain of Lactilactobacillus sakei and use thereof.</title>
        <authorList>
            <person name="Kim S.Y."/>
        </authorList>
    </citation>
    <scope>NUCLEOTIDE SEQUENCE</scope>
    <source>
        <strain evidence="14">HUP1</strain>
    </source>
</reference>
<keyword evidence="6 12" id="KW-1133">Transmembrane helix</keyword>
<dbReference type="Gene3D" id="3.30.1120.170">
    <property type="match status" value="1"/>
</dbReference>
<comment type="subcellular location">
    <subcellularLocation>
        <location evidence="1">Cell membrane</location>
        <topology evidence="1">Multi-pass membrane protein</topology>
    </subcellularLocation>
</comment>
<feature type="transmembrane region" description="Helical" evidence="12">
    <location>
        <begin position="163"/>
        <end position="181"/>
    </location>
</feature>
<keyword evidence="5 12" id="KW-0812">Transmembrane</keyword>
<evidence type="ECO:0000256" key="4">
    <source>
        <dbReference type="ARBA" id="ARBA00022475"/>
    </source>
</evidence>
<evidence type="ECO:0000256" key="1">
    <source>
        <dbReference type="ARBA" id="ARBA00004651"/>
    </source>
</evidence>
<evidence type="ECO:0000256" key="3">
    <source>
        <dbReference type="ARBA" id="ARBA00009983"/>
    </source>
</evidence>
<keyword evidence="4" id="KW-1003">Cell membrane</keyword>
<dbReference type="EC" id="2.7.8.-" evidence="14"/>
<evidence type="ECO:0000256" key="12">
    <source>
        <dbReference type="SAM" id="Phobius"/>
    </source>
</evidence>
<feature type="binding site" evidence="10">
    <location>
        <position position="264"/>
    </location>
    <ligand>
        <name>Mn(2+)</name>
        <dbReference type="ChEBI" id="CHEBI:29035"/>
    </ligand>
</feature>
<evidence type="ECO:0000256" key="11">
    <source>
        <dbReference type="SAM" id="MobiDB-lite"/>
    </source>
</evidence>
<dbReference type="PANTHER" id="PTHR47371:SF3">
    <property type="entry name" value="PHOSPHOGLYCEROL TRANSFERASE I"/>
    <property type="match status" value="1"/>
</dbReference>
<comment type="pathway">
    <text evidence="2">Cell wall biogenesis; lipoteichoic acid biosynthesis.</text>
</comment>
<proteinExistence type="inferred from homology"/>
<comment type="similarity">
    <text evidence="3">Belongs to the LTA synthase family.</text>
</comment>
<dbReference type="GO" id="GO:0005886">
    <property type="term" value="C:plasma membrane"/>
    <property type="evidence" value="ECO:0007669"/>
    <property type="project" value="UniProtKB-SubCell"/>
</dbReference>
<dbReference type="CDD" id="cd16015">
    <property type="entry name" value="LTA_synthase"/>
    <property type="match status" value="1"/>
</dbReference>
<keyword evidence="7 12" id="KW-0472">Membrane</keyword>
<evidence type="ECO:0000313" key="14">
    <source>
        <dbReference type="EMBL" id="WGI18473.1"/>
    </source>
</evidence>
<evidence type="ECO:0000256" key="6">
    <source>
        <dbReference type="ARBA" id="ARBA00022989"/>
    </source>
</evidence>
<evidence type="ECO:0000256" key="5">
    <source>
        <dbReference type="ARBA" id="ARBA00022692"/>
    </source>
</evidence>
<feature type="binding site" evidence="10">
    <location>
        <position position="484"/>
    </location>
    <ligand>
        <name>Mn(2+)</name>
        <dbReference type="ChEBI" id="CHEBI:29035"/>
    </ligand>
</feature>
<feature type="binding site" evidence="10">
    <location>
        <position position="308"/>
    </location>
    <ligand>
        <name>Mn(2+)</name>
        <dbReference type="ChEBI" id="CHEBI:29035"/>
    </ligand>
</feature>
<dbReference type="Proteomes" id="UP001179858">
    <property type="component" value="Chromosome"/>
</dbReference>
<evidence type="ECO:0000313" key="15">
    <source>
        <dbReference type="Proteomes" id="UP001179858"/>
    </source>
</evidence>
<keyword evidence="9" id="KW-0464">Manganese</keyword>
<evidence type="ECO:0000256" key="9">
    <source>
        <dbReference type="PIRSR" id="PIRSR005091-2"/>
    </source>
</evidence>
<feature type="transmembrane region" description="Helical" evidence="12">
    <location>
        <begin position="51"/>
        <end position="71"/>
    </location>
</feature>
<evidence type="ECO:0000256" key="2">
    <source>
        <dbReference type="ARBA" id="ARBA00004936"/>
    </source>
</evidence>
<feature type="domain" description="Sulfatase N-terminal" evidence="13">
    <location>
        <begin position="256"/>
        <end position="551"/>
    </location>
</feature>
<dbReference type="InterPro" id="IPR050448">
    <property type="entry name" value="OpgB/LTA_synthase_biosynth"/>
</dbReference>
<dbReference type="AlphaFoldDB" id="A0AAF0GMZ1"/>
<dbReference type="GO" id="GO:0016740">
    <property type="term" value="F:transferase activity"/>
    <property type="evidence" value="ECO:0007669"/>
    <property type="project" value="UniProtKB-KW"/>
</dbReference>
<feature type="binding site" evidence="9">
    <location>
        <position position="425"/>
    </location>
    <ligand>
        <name>substrate</name>
    </ligand>
</feature>
<feature type="compositionally biased region" description="Low complexity" evidence="11">
    <location>
        <begin position="712"/>
        <end position="729"/>
    </location>
</feature>
<organism evidence="14 15">
    <name type="scientific">Latilactobacillus sakei</name>
    <name type="common">Lactobacillus sakei</name>
    <dbReference type="NCBI Taxonomy" id="1599"/>
    <lineage>
        <taxon>Bacteria</taxon>
        <taxon>Bacillati</taxon>
        <taxon>Bacillota</taxon>
        <taxon>Bacilli</taxon>
        <taxon>Lactobacillales</taxon>
        <taxon>Lactobacillaceae</taxon>
        <taxon>Latilactobacillus</taxon>
    </lineage>
</organism>
<dbReference type="EMBL" id="CP122959">
    <property type="protein sequence ID" value="WGI18473.1"/>
    <property type="molecule type" value="Genomic_DNA"/>
</dbReference>
<dbReference type="Pfam" id="PF00884">
    <property type="entry name" value="Sulfatase"/>
    <property type="match status" value="1"/>
</dbReference>
<accession>A0AAF0GMZ1</accession>
<protein>
    <submittedName>
        <fullName evidence="14">LTA synthase family protein</fullName>
        <ecNumber evidence="14">2.7.8.-</ecNumber>
    </submittedName>
</protein>
<evidence type="ECO:0000259" key="13">
    <source>
        <dbReference type="Pfam" id="PF00884"/>
    </source>
</evidence>
<evidence type="ECO:0000256" key="8">
    <source>
        <dbReference type="PIRSR" id="PIRSR005091-1"/>
    </source>
</evidence>
<evidence type="ECO:0000256" key="7">
    <source>
        <dbReference type="ARBA" id="ARBA00023136"/>
    </source>
</evidence>
<feature type="active site" evidence="8">
    <location>
        <position position="308"/>
    </location>
</feature>
<dbReference type="InterPro" id="IPR000917">
    <property type="entry name" value="Sulfatase_N"/>
</dbReference>
<dbReference type="GO" id="GO:0046872">
    <property type="term" value="F:metal ion binding"/>
    <property type="evidence" value="ECO:0007669"/>
    <property type="project" value="UniProtKB-KW"/>
</dbReference>
<dbReference type="Gene3D" id="3.40.720.10">
    <property type="entry name" value="Alkaline Phosphatase, subunit A"/>
    <property type="match status" value="1"/>
</dbReference>
<dbReference type="InterPro" id="IPR012160">
    <property type="entry name" value="LtaS-like"/>
</dbReference>
<sequence>MSHFLKLTKIKQFMASKLGFLSLLVFLFWVKTLFGYFTDFNLAASDSLQMAILIFNPLATTLLVLGILLYIKQPIISYWTGLVIYTANTALLYFNVIYYRQFTDYMTINTILGYSKVSAGLSKSSLALMNWHDALYWLDIIILAVLILLKVIKIDHRQFPKRWAFSITSLAVLLFGVNLGLSEISRPQILSRTFDRNYIVKYLGIDTFTVYDAVKTTQNNQVRAQAESYDLDPVLDFTKQHYAAPNADYFGAAKGKNVIVIHLESFQQFLIDFKFEGQEVTPFLNSLYHNQNTLAFSNFFNQVGQGKTSDAENMLETGVYGLPQGSVFTTLGSDNTFQAAPSILKQNGDYTSAVFHGNVGTFWNRNNVYKNFGYNYFFDSSYFNTSPDNVLQYGLKDKLLFGQSIKYLEQLQQPFYSKFITVTNHFPFPLPKTDGDFPRATTENSAVNNYFATAHYLDQSLAEFFNYLKSSGLYDKSMIVLYGDHYGLSNSDNKALSGVLGRDYDTWTDNDNAQLQRVPYMIHMPGLKGGIQTQYGGEIDALPTMLHLLGINSQNYVQFGTDLLSKQHDQVVAFRNHNFVTPEYTVLDGTIYQNQDGTEVTQPTAKLQKQVAKWQKQVNHELSLSDSVNEKNLLRFYTPTGFKPVDPADYNYQTGYQQLVDIENKLGTKSTSVLSQNKGKSTVPLFKTDAPELADDQSSLTEVPKSKALKDSAATSSSSSSESGQSTSE</sequence>
<dbReference type="RefSeq" id="WP_280102592.1">
    <property type="nucleotide sequence ID" value="NZ_CABFKU010000089.1"/>
</dbReference>
<dbReference type="PIRSF" id="PIRSF005091">
    <property type="entry name" value="Mmb_sulf_HI1246"/>
    <property type="match status" value="1"/>
</dbReference>
<feature type="binding site" evidence="10">
    <location>
        <position position="485"/>
    </location>
    <ligand>
        <name>Mn(2+)</name>
        <dbReference type="ChEBI" id="CHEBI:29035"/>
    </ligand>
</feature>
<dbReference type="InterPro" id="IPR017850">
    <property type="entry name" value="Alkaline_phosphatase_core_sf"/>
</dbReference>
<feature type="transmembrane region" description="Helical" evidence="12">
    <location>
        <begin position="78"/>
        <end position="99"/>
    </location>
</feature>
<feature type="transmembrane region" description="Helical" evidence="12">
    <location>
        <begin position="134"/>
        <end position="151"/>
    </location>
</feature>
<gene>
    <name evidence="14" type="ORF">QBD03_06850</name>
</gene>
<keyword evidence="9" id="KW-0479">Metal-binding</keyword>
<dbReference type="PANTHER" id="PTHR47371">
    <property type="entry name" value="LIPOTEICHOIC ACID SYNTHASE"/>
    <property type="match status" value="1"/>
</dbReference>
<feature type="region of interest" description="Disordered" evidence="11">
    <location>
        <begin position="673"/>
        <end position="729"/>
    </location>
</feature>
<keyword evidence="14" id="KW-0808">Transferase</keyword>
<dbReference type="SUPFAM" id="SSF53649">
    <property type="entry name" value="Alkaline phosphatase-like"/>
    <property type="match status" value="1"/>
</dbReference>
<name>A0AAF0GMZ1_LATSK</name>